<keyword evidence="1" id="KW-0472">Membrane</keyword>
<feature type="transmembrane region" description="Helical" evidence="1">
    <location>
        <begin position="100"/>
        <end position="118"/>
    </location>
</feature>
<dbReference type="InterPro" id="IPR033879">
    <property type="entry name" value="UPP_Pase"/>
</dbReference>
<dbReference type="PANTHER" id="PTHR14969:SF58">
    <property type="entry name" value="UNDECAPRENYL-DIPHOSPHATASE BCRC"/>
    <property type="match status" value="1"/>
</dbReference>
<keyword evidence="1" id="KW-0812">Transmembrane</keyword>
<evidence type="ECO:0000256" key="1">
    <source>
        <dbReference type="SAM" id="Phobius"/>
    </source>
</evidence>
<organism evidence="3 4">
    <name type="scientific">Bacillus amyloliquefaciens (strain Y2)</name>
    <name type="common">Bacillus amyloliquefaciens subsp. plantarum (strain B9601-Y2)</name>
    <dbReference type="NCBI Taxonomy" id="1155777"/>
    <lineage>
        <taxon>Bacteria</taxon>
        <taxon>Bacillati</taxon>
        <taxon>Bacillota</taxon>
        <taxon>Bacilli</taxon>
        <taxon>Bacillales</taxon>
        <taxon>Bacillaceae</taxon>
        <taxon>Bacillus</taxon>
        <taxon>Bacillus amyloliquefaciens group</taxon>
    </lineage>
</organism>
<feature type="transmembrane region" description="Helical" evidence="1">
    <location>
        <begin position="124"/>
        <end position="142"/>
    </location>
</feature>
<reference evidence="3 4" key="1">
    <citation type="journal article" date="2012" name="J. Biotechnol.">
        <title>Genome sequence of the plant growth promoting strain Bacillus amyloliquefaciens subsp. plantarum B9601-Y2 and expression of mersacidin and other secondary metabolites.</title>
        <authorList>
            <person name="He P."/>
            <person name="Hao K."/>
            <person name="Blom J."/>
            <person name="Ruckert C."/>
            <person name="Vater J."/>
            <person name="Mao Z."/>
            <person name="Wu Y."/>
            <person name="Hou M."/>
            <person name="He P."/>
            <person name="He Y."/>
            <person name="Borriss R."/>
        </authorList>
    </citation>
    <scope>NUCLEOTIDE SEQUENCE [LARGE SCALE GENOMIC DNA]</scope>
    <source>
        <strain evidence="3">Y2</strain>
    </source>
</reference>
<dbReference type="EMBL" id="CP003332">
    <property type="protein sequence ID" value="AFJ60871.1"/>
    <property type="molecule type" value="Genomic_DNA"/>
</dbReference>
<accession>I2C2J7</accession>
<dbReference type="CDD" id="cd03385">
    <property type="entry name" value="PAP2_BcrC_like"/>
    <property type="match status" value="1"/>
</dbReference>
<keyword evidence="1" id="KW-1133">Transmembrane helix</keyword>
<dbReference type="EC" id="3.1.3.4" evidence="3"/>
<dbReference type="GO" id="GO:0050380">
    <property type="term" value="F:undecaprenyl-diphosphatase activity"/>
    <property type="evidence" value="ECO:0007669"/>
    <property type="project" value="InterPro"/>
</dbReference>
<dbReference type="AlphaFoldDB" id="I2C2J7"/>
<dbReference type="KEGG" id="bqy:MUS_0821"/>
<dbReference type="PANTHER" id="PTHR14969">
    <property type="entry name" value="SPHINGOSINE-1-PHOSPHATE PHOSPHOHYDROLASE"/>
    <property type="match status" value="1"/>
</dbReference>
<dbReference type="PATRIC" id="fig|1126211.3.peg.784"/>
<dbReference type="InterPro" id="IPR000326">
    <property type="entry name" value="PAP2/HPO"/>
</dbReference>
<evidence type="ECO:0000313" key="4">
    <source>
        <dbReference type="Proteomes" id="UP000002878"/>
    </source>
</evidence>
<dbReference type="GO" id="GO:0005886">
    <property type="term" value="C:plasma membrane"/>
    <property type="evidence" value="ECO:0007669"/>
    <property type="project" value="InterPro"/>
</dbReference>
<dbReference type="SUPFAM" id="SSF48317">
    <property type="entry name" value="Acid phosphatase/Vanadium-dependent haloperoxidase"/>
    <property type="match status" value="1"/>
</dbReference>
<evidence type="ECO:0000313" key="3">
    <source>
        <dbReference type="EMBL" id="AFJ60871.1"/>
    </source>
</evidence>
<name>I2C2J7_BACAY</name>
<dbReference type="Pfam" id="PF01569">
    <property type="entry name" value="PAP2"/>
    <property type="match status" value="1"/>
</dbReference>
<dbReference type="HOGENOM" id="CLU_072573_8_1_9"/>
<dbReference type="InterPro" id="IPR036938">
    <property type="entry name" value="PAP2/HPO_sf"/>
</dbReference>
<feature type="transmembrane region" description="Helical" evidence="1">
    <location>
        <begin position="6"/>
        <end position="22"/>
    </location>
</feature>
<keyword evidence="3" id="KW-0378">Hydrolase</keyword>
<proteinExistence type="predicted"/>
<sequence length="172" mass="19503">MVILAEYAVFILALVMLVFWFTRNDRNRMMVIQAGVAFIIAEMIGKIAGQLYSNHQPFAVLSNVNKLVDHAVDNSFPSDHTILFFSISFSFWLVYKKTGWIWIIFALSVAVSRIWVGVHYPFDVAAGALFGIISAVLSYWIVPRLALTKKVLTLYEKGEGCILPRKERSKNV</sequence>
<dbReference type="SMART" id="SM00014">
    <property type="entry name" value="acidPPc"/>
    <property type="match status" value="1"/>
</dbReference>
<evidence type="ECO:0000259" key="2">
    <source>
        <dbReference type="SMART" id="SM00014"/>
    </source>
</evidence>
<dbReference type="GO" id="GO:0008195">
    <property type="term" value="F:phosphatidate phosphatase activity"/>
    <property type="evidence" value="ECO:0007669"/>
    <property type="project" value="UniProtKB-EC"/>
</dbReference>
<gene>
    <name evidence="3" type="primary">bcrC</name>
    <name evidence="3" type="ORF">MUS_0821</name>
</gene>
<dbReference type="Gene3D" id="1.20.144.10">
    <property type="entry name" value="Phosphatidic acid phosphatase type 2/haloperoxidase"/>
    <property type="match status" value="1"/>
</dbReference>
<feature type="domain" description="Phosphatidic acid phosphatase type 2/haloperoxidase" evidence="2">
    <location>
        <begin position="29"/>
        <end position="139"/>
    </location>
</feature>
<dbReference type="Proteomes" id="UP000002878">
    <property type="component" value="Chromosome"/>
</dbReference>
<protein>
    <submittedName>
        <fullName evidence="3">Bacitracin transport permease protein</fullName>
        <ecNumber evidence="3">3.1.3.4</ecNumber>
    </submittedName>
</protein>